<dbReference type="GO" id="GO:0005504">
    <property type="term" value="F:fatty acid binding"/>
    <property type="evidence" value="ECO:0007669"/>
    <property type="project" value="TreeGrafter"/>
</dbReference>
<dbReference type="PANTHER" id="PTHR10909">
    <property type="entry name" value="ELECTRON TRANSPORT OXIDOREDUCTASE"/>
    <property type="match status" value="1"/>
</dbReference>
<dbReference type="GO" id="GO:0003997">
    <property type="term" value="F:acyl-CoA oxidase activity"/>
    <property type="evidence" value="ECO:0007669"/>
    <property type="project" value="InterPro"/>
</dbReference>
<dbReference type="GO" id="GO:0071949">
    <property type="term" value="F:FAD binding"/>
    <property type="evidence" value="ECO:0007669"/>
    <property type="project" value="InterPro"/>
</dbReference>
<evidence type="ECO:0000259" key="17">
    <source>
        <dbReference type="Pfam" id="PF22924"/>
    </source>
</evidence>
<evidence type="ECO:0000256" key="10">
    <source>
        <dbReference type="ARBA" id="ARBA00023140"/>
    </source>
</evidence>
<evidence type="ECO:0000256" key="11">
    <source>
        <dbReference type="PIRNR" id="PIRNR000168"/>
    </source>
</evidence>
<gene>
    <name evidence="18" type="primary">106080799</name>
</gene>
<evidence type="ECO:0000256" key="12">
    <source>
        <dbReference type="PIRSR" id="PIRSR000168-1"/>
    </source>
</evidence>
<dbReference type="InterPro" id="IPR046373">
    <property type="entry name" value="Acyl-CoA_Oxase/DH_mid-dom_sf"/>
</dbReference>
<dbReference type="InterPro" id="IPR002655">
    <property type="entry name" value="Acyl-CoA_oxidase_C"/>
</dbReference>
<keyword evidence="8" id="KW-0560">Oxidoreductase</keyword>
<reference evidence="18" key="1">
    <citation type="submission" date="2020-05" db="UniProtKB">
        <authorList>
            <consortium name="EnsemblMetazoa"/>
        </authorList>
    </citation>
    <scope>IDENTIFICATION</scope>
    <source>
        <strain evidence="18">USDA</strain>
    </source>
</reference>
<dbReference type="Gene3D" id="2.40.110.10">
    <property type="entry name" value="Butyryl-CoA Dehydrogenase, subunit A, domain 2"/>
    <property type="match status" value="1"/>
</dbReference>
<comment type="pathway">
    <text evidence="3">Lipid metabolism; peroxisomal fatty acid beta-oxidation.</text>
</comment>
<evidence type="ECO:0000259" key="15">
    <source>
        <dbReference type="Pfam" id="PF02770"/>
    </source>
</evidence>
<feature type="domain" description="Acyl-CoA oxidase C-terminal" evidence="14">
    <location>
        <begin position="484"/>
        <end position="665"/>
    </location>
</feature>
<evidence type="ECO:0000256" key="1">
    <source>
        <dbReference type="ARBA" id="ARBA00001974"/>
    </source>
</evidence>
<evidence type="ECO:0000259" key="16">
    <source>
        <dbReference type="Pfam" id="PF14749"/>
    </source>
</evidence>
<dbReference type="Pfam" id="PF01756">
    <property type="entry name" value="ACOX"/>
    <property type="match status" value="1"/>
</dbReference>
<dbReference type="PANTHER" id="PTHR10909:SF250">
    <property type="entry name" value="PEROXISOMAL ACYL-COENZYME A OXIDASE 1"/>
    <property type="match status" value="1"/>
</dbReference>
<dbReference type="AlphaFoldDB" id="A0A1I8P6P3"/>
<comment type="subcellular location">
    <subcellularLocation>
        <location evidence="2">Peroxisome</location>
    </subcellularLocation>
</comment>
<accession>A0A1I8P6P3</accession>
<dbReference type="Gene3D" id="1.20.140.10">
    <property type="entry name" value="Butyryl-CoA Dehydrogenase, subunit A, domain 3"/>
    <property type="match status" value="2"/>
</dbReference>
<evidence type="ECO:0000256" key="8">
    <source>
        <dbReference type="ARBA" id="ARBA00023002"/>
    </source>
</evidence>
<evidence type="ECO:0000256" key="2">
    <source>
        <dbReference type="ARBA" id="ARBA00004275"/>
    </source>
</evidence>
<dbReference type="InterPro" id="IPR009100">
    <property type="entry name" value="AcylCoA_DH/oxidase_NM_dom_sf"/>
</dbReference>
<keyword evidence="9" id="KW-0443">Lipid metabolism</keyword>
<protein>
    <recommendedName>
        <fullName evidence="11">Acyl-coenzyme A oxidase</fullName>
    </recommendedName>
</protein>
<organism evidence="18 19">
    <name type="scientific">Stomoxys calcitrans</name>
    <name type="common">Stable fly</name>
    <name type="synonym">Conops calcitrans</name>
    <dbReference type="NCBI Taxonomy" id="35570"/>
    <lineage>
        <taxon>Eukaryota</taxon>
        <taxon>Metazoa</taxon>
        <taxon>Ecdysozoa</taxon>
        <taxon>Arthropoda</taxon>
        <taxon>Hexapoda</taxon>
        <taxon>Insecta</taxon>
        <taxon>Pterygota</taxon>
        <taxon>Neoptera</taxon>
        <taxon>Endopterygota</taxon>
        <taxon>Diptera</taxon>
        <taxon>Brachycera</taxon>
        <taxon>Muscomorpha</taxon>
        <taxon>Muscoidea</taxon>
        <taxon>Muscidae</taxon>
        <taxon>Stomoxys</taxon>
    </lineage>
</organism>
<feature type="active site" description="Proton acceptor" evidence="12">
    <location>
        <position position="434"/>
    </location>
</feature>
<dbReference type="STRING" id="35570.A0A1I8P6P3"/>
<evidence type="ECO:0000313" key="18">
    <source>
        <dbReference type="EnsemblMetazoa" id="SCAU005315-PA"/>
    </source>
</evidence>
<feature type="binding site" evidence="13">
    <location>
        <position position="152"/>
    </location>
    <ligand>
        <name>FAD</name>
        <dbReference type="ChEBI" id="CHEBI:57692"/>
    </ligand>
</feature>
<dbReference type="EnsemblMetazoa" id="SCAU005315-RA">
    <property type="protein sequence ID" value="SCAU005315-PA"/>
    <property type="gene ID" value="SCAU005315"/>
</dbReference>
<evidence type="ECO:0000256" key="4">
    <source>
        <dbReference type="ARBA" id="ARBA00006288"/>
    </source>
</evidence>
<proteinExistence type="inferred from homology"/>
<evidence type="ECO:0000313" key="19">
    <source>
        <dbReference type="Proteomes" id="UP000095300"/>
    </source>
</evidence>
<feature type="domain" description="Acyl-CoA oxidase/dehydrogenase middle" evidence="15">
    <location>
        <begin position="149"/>
        <end position="258"/>
    </location>
</feature>
<dbReference type="Pfam" id="PF22924">
    <property type="entry name" value="ACOX_C_alpha1"/>
    <property type="match status" value="1"/>
</dbReference>
<dbReference type="Proteomes" id="UP000095300">
    <property type="component" value="Unassembled WGS sequence"/>
</dbReference>
<dbReference type="InterPro" id="IPR037069">
    <property type="entry name" value="AcylCoA_DH/ox_N_sf"/>
</dbReference>
<dbReference type="Pfam" id="PF14749">
    <property type="entry name" value="Acyl-CoA_ox_N"/>
    <property type="match status" value="1"/>
</dbReference>
<dbReference type="InterPro" id="IPR012258">
    <property type="entry name" value="Acyl-CoA_oxidase"/>
</dbReference>
<dbReference type="GO" id="GO:0005777">
    <property type="term" value="C:peroxisome"/>
    <property type="evidence" value="ECO:0007669"/>
    <property type="project" value="UniProtKB-SubCell"/>
</dbReference>
<evidence type="ECO:0000259" key="14">
    <source>
        <dbReference type="Pfam" id="PF01756"/>
    </source>
</evidence>
<dbReference type="GO" id="GO:0055088">
    <property type="term" value="P:lipid homeostasis"/>
    <property type="evidence" value="ECO:0007669"/>
    <property type="project" value="TreeGrafter"/>
</dbReference>
<evidence type="ECO:0000256" key="3">
    <source>
        <dbReference type="ARBA" id="ARBA00004846"/>
    </source>
</evidence>
<comment type="cofactor">
    <cofactor evidence="1">
        <name>FAD</name>
        <dbReference type="ChEBI" id="CHEBI:57692"/>
    </cofactor>
</comment>
<dbReference type="InterPro" id="IPR036250">
    <property type="entry name" value="AcylCo_DH-like_C"/>
</dbReference>
<evidence type="ECO:0000256" key="7">
    <source>
        <dbReference type="ARBA" id="ARBA00022832"/>
    </source>
</evidence>
<dbReference type="InterPro" id="IPR055060">
    <property type="entry name" value="ACOX_C_alpha1"/>
</dbReference>
<evidence type="ECO:0000256" key="6">
    <source>
        <dbReference type="ARBA" id="ARBA00022827"/>
    </source>
</evidence>
<dbReference type="Pfam" id="PF02770">
    <property type="entry name" value="Acyl-CoA_dh_M"/>
    <property type="match status" value="1"/>
</dbReference>
<dbReference type="Gene3D" id="1.10.540.10">
    <property type="entry name" value="Acyl-CoA dehydrogenase/oxidase, N-terminal domain"/>
    <property type="match status" value="1"/>
</dbReference>
<keyword evidence="10" id="KW-0576">Peroxisome</keyword>
<evidence type="ECO:0000256" key="13">
    <source>
        <dbReference type="PIRSR" id="PIRSR000168-2"/>
    </source>
</evidence>
<sequence length="669" mass="74799">MSGTKINPDLQKERNTATFNPDEFTVWWNGGPKKYEQIKALEQNFLNDPELKDDLPISYMSHKEHYEHSVRKAVRIAEKIREIRNNGEDNVETYNALLGGSLGTALLKEGNPMSLHFVMFVPTIMGQGTVDQQVEWLPKAWDCSIIGTYAQTELGHGTFLRGLETRADYDVKTQEFVLNSPTLTSYKWWPGGLGHTANYAVVVAQLYTKGEFRGLAPFIVQVRDEETHMPMPGIDIGEIGSKLSMKSVNQGYLGFKNVRVPLNNMLMKNQQVLPDGTYVPPKTSVLTYGTMMFVRVALIRDAAMALAKASTIACRYSAVRRQSPIDPNEPEPQIMEHTTQQLKVFPIIAKAIVFKANGENIWNMYNNISDEIEKGALERLPEMHALSCCLKAICSSDSAAGIEVCRLSCGGHGFMDCSNFPTLYGMATAVCTYEGENTVMLLQTARYLVKVYGQALQGVKLVPTVAYINDAINNKEFHSFDGSLESIVKAFQFVAANKVRIAYERMEQRRKQGHGPEVSANLCGIELTQAADLHGRAFLASSALFELRNLSSQVSQALGDVLKVVLELYLVDACLNRLGDFLRFINLTDNDVSQLELRLQSCLKRLRPNAVAMVDAFGIHDRILDSALGVFDGNVYEKMFEEAKKSPLNKEPVNQSFHKYLKPFMRANL</sequence>
<dbReference type="FunFam" id="1.20.140.10:FF:000005">
    <property type="entry name" value="Acyl-coenzyme A oxidase"/>
    <property type="match status" value="1"/>
</dbReference>
<dbReference type="InterPro" id="IPR029320">
    <property type="entry name" value="Acyl-CoA_ox_N"/>
</dbReference>
<dbReference type="FunFam" id="1.20.140.10:FF:000013">
    <property type="entry name" value="Acyl-coenzyme A oxidase"/>
    <property type="match status" value="1"/>
</dbReference>
<name>A0A1I8P6P3_STOCA</name>
<dbReference type="PIRSF" id="PIRSF000168">
    <property type="entry name" value="Acyl-CoA_oxidase"/>
    <property type="match status" value="1"/>
</dbReference>
<dbReference type="SUPFAM" id="SSF56645">
    <property type="entry name" value="Acyl-CoA dehydrogenase NM domain-like"/>
    <property type="match status" value="1"/>
</dbReference>
<evidence type="ECO:0000256" key="5">
    <source>
        <dbReference type="ARBA" id="ARBA00022630"/>
    </source>
</evidence>
<comment type="similarity">
    <text evidence="4 11">Belongs to the acyl-CoA oxidase family.</text>
</comment>
<feature type="domain" description="Acyl-CoA oxidase C-alpha1" evidence="17">
    <location>
        <begin position="288"/>
        <end position="449"/>
    </location>
</feature>
<evidence type="ECO:0000256" key="9">
    <source>
        <dbReference type="ARBA" id="ARBA00023098"/>
    </source>
</evidence>
<keyword evidence="5 11" id="KW-0285">Flavoprotein</keyword>
<dbReference type="FunFam" id="1.10.540.10:FF:000033">
    <property type="entry name" value="Acyl-coenzyme A oxidase"/>
    <property type="match status" value="1"/>
</dbReference>
<dbReference type="OrthoDB" id="538336at2759"/>
<keyword evidence="6 11" id="KW-0274">FAD</keyword>
<keyword evidence="7" id="KW-0276">Fatty acid metabolism</keyword>
<dbReference type="VEuPathDB" id="VectorBase:SCAU005315"/>
<dbReference type="FunFam" id="2.40.110.10:FF:000003">
    <property type="entry name" value="Acyl-coenzyme A oxidase"/>
    <property type="match status" value="1"/>
</dbReference>
<dbReference type="InterPro" id="IPR006091">
    <property type="entry name" value="Acyl-CoA_Oxase/DH_mid-dom"/>
</dbReference>
<keyword evidence="19" id="KW-1185">Reference proteome</keyword>
<feature type="domain" description="Acyl-coenzyme A oxidase N-terminal" evidence="16">
    <location>
        <begin position="20"/>
        <end position="146"/>
    </location>
</feature>
<dbReference type="SUPFAM" id="SSF47203">
    <property type="entry name" value="Acyl-CoA dehydrogenase C-terminal domain-like"/>
    <property type="match status" value="2"/>
</dbReference>
<dbReference type="KEGG" id="scac:106080799"/>
<dbReference type="GO" id="GO:0033540">
    <property type="term" value="P:fatty acid beta-oxidation using acyl-CoA oxidase"/>
    <property type="evidence" value="ECO:0007669"/>
    <property type="project" value="TreeGrafter"/>
</dbReference>
<feature type="binding site" evidence="13">
    <location>
        <position position="191"/>
    </location>
    <ligand>
        <name>FAD</name>
        <dbReference type="ChEBI" id="CHEBI:57692"/>
    </ligand>
</feature>